<protein>
    <recommendedName>
        <fullName evidence="2">Putative plant transposon protein domain-containing protein</fullName>
    </recommendedName>
</protein>
<keyword evidence="4" id="KW-1185">Reference proteome</keyword>
<dbReference type="InterPro" id="IPR046796">
    <property type="entry name" value="Transposase_32_dom"/>
</dbReference>
<feature type="region of interest" description="Disordered" evidence="1">
    <location>
        <begin position="416"/>
        <end position="437"/>
    </location>
</feature>
<dbReference type="Pfam" id="PF20167">
    <property type="entry name" value="Transposase_32"/>
    <property type="match status" value="1"/>
</dbReference>
<proteinExistence type="predicted"/>
<gene>
    <name evidence="3" type="ORF">H5410_051130</name>
</gene>
<dbReference type="EMBL" id="JACXVP010000010">
    <property type="protein sequence ID" value="KAG5580503.1"/>
    <property type="molecule type" value="Genomic_DNA"/>
</dbReference>
<dbReference type="OrthoDB" id="1329154at2759"/>
<comment type="caution">
    <text evidence="3">The sequence shown here is derived from an EMBL/GenBank/DDBJ whole genome shotgun (WGS) entry which is preliminary data.</text>
</comment>
<evidence type="ECO:0000313" key="3">
    <source>
        <dbReference type="EMBL" id="KAG5580503.1"/>
    </source>
</evidence>
<feature type="domain" description="Putative plant transposon protein" evidence="2">
    <location>
        <begin position="146"/>
        <end position="226"/>
    </location>
</feature>
<sequence>MVWTNLTTQPQKKVQGITINDGGSNLQKRKGEELPPGDKGKKKKHIVRKGVAIETQSNFLEPDDDQPLINQMDELQAKSQSTSTNIPSAATSPATDSVLAQTPSVAPALPIVPPPRLLNRLKGEGVQTILEEKLLSMEGLEGKHPDFTRPRGPYIPSWVREFYATYGELVPKNKKKASEFRSLKSVMARGAPIKKMDLNIVARFWFGFISSTIIPSQNESILRHPKEAHRSGAANFIRDGHEGQAKANFSAIPSLDHKRIEAEFTREEVDRRRAALTYISLEIDAPSPTLASEPSGTSIPSSSSQAMLAYSANVRATQLERSIPGMINSDILAKLTPLRVSVDDLGTGVTTCESRQGETSEVSALKAEVADLKNDVDYLKSIDFTLLMRGADDEDAHKTSRMPPATTRDLEMQTLPNKTSTTMPSGSGTSIPPKFPREMMPIFRVPHWALMPR</sequence>
<evidence type="ECO:0000259" key="2">
    <source>
        <dbReference type="Pfam" id="PF20167"/>
    </source>
</evidence>
<dbReference type="AlphaFoldDB" id="A0A9J5WYP9"/>
<accession>A0A9J5WYP9</accession>
<feature type="compositionally biased region" description="Low complexity" evidence="1">
    <location>
        <begin position="419"/>
        <end position="432"/>
    </location>
</feature>
<dbReference type="Proteomes" id="UP000824120">
    <property type="component" value="Chromosome 10"/>
</dbReference>
<feature type="region of interest" description="Disordered" evidence="1">
    <location>
        <begin position="1"/>
        <end position="47"/>
    </location>
</feature>
<evidence type="ECO:0000256" key="1">
    <source>
        <dbReference type="SAM" id="MobiDB-lite"/>
    </source>
</evidence>
<reference evidence="3 4" key="1">
    <citation type="submission" date="2020-09" db="EMBL/GenBank/DDBJ databases">
        <title>De no assembly of potato wild relative species, Solanum commersonii.</title>
        <authorList>
            <person name="Cho K."/>
        </authorList>
    </citation>
    <scope>NUCLEOTIDE SEQUENCE [LARGE SCALE GENOMIC DNA]</scope>
    <source>
        <strain evidence="3">LZ3.2</strain>
        <tissue evidence="3">Leaf</tissue>
    </source>
</reference>
<dbReference type="PANTHER" id="PTHR33180">
    <property type="entry name" value="PHOTOSYSTEM II CP43 REACTION CENTER PROTEIN"/>
    <property type="match status" value="1"/>
</dbReference>
<organism evidence="3 4">
    <name type="scientific">Solanum commersonii</name>
    <name type="common">Commerson's wild potato</name>
    <name type="synonym">Commerson's nightshade</name>
    <dbReference type="NCBI Taxonomy" id="4109"/>
    <lineage>
        <taxon>Eukaryota</taxon>
        <taxon>Viridiplantae</taxon>
        <taxon>Streptophyta</taxon>
        <taxon>Embryophyta</taxon>
        <taxon>Tracheophyta</taxon>
        <taxon>Spermatophyta</taxon>
        <taxon>Magnoliopsida</taxon>
        <taxon>eudicotyledons</taxon>
        <taxon>Gunneridae</taxon>
        <taxon>Pentapetalae</taxon>
        <taxon>asterids</taxon>
        <taxon>lamiids</taxon>
        <taxon>Solanales</taxon>
        <taxon>Solanaceae</taxon>
        <taxon>Solanoideae</taxon>
        <taxon>Solaneae</taxon>
        <taxon>Solanum</taxon>
    </lineage>
</organism>
<feature type="compositionally biased region" description="Polar residues" evidence="1">
    <location>
        <begin position="1"/>
        <end position="26"/>
    </location>
</feature>
<evidence type="ECO:0000313" key="4">
    <source>
        <dbReference type="Proteomes" id="UP000824120"/>
    </source>
</evidence>
<feature type="compositionally biased region" description="Basic and acidic residues" evidence="1">
    <location>
        <begin position="29"/>
        <end position="39"/>
    </location>
</feature>
<name>A0A9J5WYP9_SOLCO</name>
<dbReference type="PANTHER" id="PTHR33180:SF31">
    <property type="entry name" value="POLYPROTEIN PROTEIN"/>
    <property type="match status" value="1"/>
</dbReference>